<dbReference type="InterPro" id="IPR015797">
    <property type="entry name" value="NUDIX_hydrolase-like_dom_sf"/>
</dbReference>
<dbReference type="PANTHER" id="PTHR43736:SF1">
    <property type="entry name" value="DIHYDRONEOPTERIN TRIPHOSPHATE DIPHOSPHATASE"/>
    <property type="match status" value="1"/>
</dbReference>
<protein>
    <submittedName>
        <fullName evidence="4">NUDIX domain-containing protein</fullName>
    </submittedName>
</protein>
<keyword evidence="1 2" id="KW-0378">Hydrolase</keyword>
<dbReference type="KEGG" id="psel:GM415_11540"/>
<dbReference type="EMBL" id="CP046400">
    <property type="protein sequence ID" value="QGY40731.1"/>
    <property type="molecule type" value="Genomic_DNA"/>
</dbReference>
<sequence length="157" mass="17032">MEVRKPCPHCGEDIVLFANPTPTVDVVILVPGGADGVDGVVLIERMNEPYGWALPGGFVDEGETCEHAAVREMKEETGLDVILTGLLGVYSDPKRDPRKHTMSVVYTGVARNPDALAAGDDAGKARIFPLGGWPEPVFDHGKILADFLARHDRFNLR</sequence>
<dbReference type="AlphaFoldDB" id="A0A6I6JEY1"/>
<evidence type="ECO:0000256" key="2">
    <source>
        <dbReference type="RuleBase" id="RU003476"/>
    </source>
</evidence>
<evidence type="ECO:0000256" key="1">
    <source>
        <dbReference type="ARBA" id="ARBA00022801"/>
    </source>
</evidence>
<dbReference type="SUPFAM" id="SSF55811">
    <property type="entry name" value="Nudix"/>
    <property type="match status" value="1"/>
</dbReference>
<evidence type="ECO:0000313" key="4">
    <source>
        <dbReference type="EMBL" id="QGY40731.1"/>
    </source>
</evidence>
<dbReference type="InterPro" id="IPR020084">
    <property type="entry name" value="NUDIX_hydrolase_CS"/>
</dbReference>
<dbReference type="GO" id="GO:0016787">
    <property type="term" value="F:hydrolase activity"/>
    <property type="evidence" value="ECO:0007669"/>
    <property type="project" value="UniProtKB-KW"/>
</dbReference>
<dbReference type="Proteomes" id="UP000428328">
    <property type="component" value="Chromosome"/>
</dbReference>
<dbReference type="CDD" id="cd18873">
    <property type="entry name" value="NUDIX_NadM_like"/>
    <property type="match status" value="1"/>
</dbReference>
<reference evidence="4 5" key="1">
    <citation type="submission" date="2019-11" db="EMBL/GenBank/DDBJ databases">
        <authorList>
            <person name="Zheng R.K."/>
            <person name="Sun C.M."/>
        </authorList>
    </citation>
    <scope>NUCLEOTIDE SEQUENCE [LARGE SCALE GENOMIC DNA]</scope>
    <source>
        <strain evidence="4 5">SRB007</strain>
    </source>
</reference>
<dbReference type="InterPro" id="IPR000086">
    <property type="entry name" value="NUDIX_hydrolase_dom"/>
</dbReference>
<dbReference type="PROSITE" id="PS00893">
    <property type="entry name" value="NUDIX_BOX"/>
    <property type="match status" value="1"/>
</dbReference>
<keyword evidence="5" id="KW-1185">Reference proteome</keyword>
<evidence type="ECO:0000313" key="5">
    <source>
        <dbReference type="Proteomes" id="UP000428328"/>
    </source>
</evidence>
<evidence type="ECO:0000259" key="3">
    <source>
        <dbReference type="PROSITE" id="PS51462"/>
    </source>
</evidence>
<proteinExistence type="inferred from homology"/>
<feature type="domain" description="Nudix hydrolase" evidence="3">
    <location>
        <begin position="19"/>
        <end position="150"/>
    </location>
</feature>
<dbReference type="Pfam" id="PF00293">
    <property type="entry name" value="NUDIX"/>
    <property type="match status" value="1"/>
</dbReference>
<name>A0A6I6JEY1_9BACT</name>
<dbReference type="RefSeq" id="WP_158948312.1">
    <property type="nucleotide sequence ID" value="NZ_CP046400.1"/>
</dbReference>
<accession>A0A6I6JEY1</accession>
<dbReference type="PROSITE" id="PS51462">
    <property type="entry name" value="NUDIX"/>
    <property type="match status" value="1"/>
</dbReference>
<comment type="similarity">
    <text evidence="2">Belongs to the Nudix hydrolase family.</text>
</comment>
<organism evidence="4 5">
    <name type="scientific">Pseudodesulfovibrio cashew</name>
    <dbReference type="NCBI Taxonomy" id="2678688"/>
    <lineage>
        <taxon>Bacteria</taxon>
        <taxon>Pseudomonadati</taxon>
        <taxon>Thermodesulfobacteriota</taxon>
        <taxon>Desulfovibrionia</taxon>
        <taxon>Desulfovibrionales</taxon>
        <taxon>Desulfovibrionaceae</taxon>
    </lineage>
</organism>
<dbReference type="PRINTS" id="PR00502">
    <property type="entry name" value="NUDIXFAMILY"/>
</dbReference>
<dbReference type="PANTHER" id="PTHR43736">
    <property type="entry name" value="ADP-RIBOSE PYROPHOSPHATASE"/>
    <property type="match status" value="1"/>
</dbReference>
<gene>
    <name evidence="4" type="ORF">GM415_11540</name>
</gene>
<dbReference type="InterPro" id="IPR020476">
    <property type="entry name" value="Nudix_hydrolase"/>
</dbReference>
<dbReference type="Gene3D" id="3.90.79.10">
    <property type="entry name" value="Nucleoside Triphosphate Pyrophosphohydrolase"/>
    <property type="match status" value="1"/>
</dbReference>